<evidence type="ECO:0000256" key="2">
    <source>
        <dbReference type="ARBA" id="ARBA00022475"/>
    </source>
</evidence>
<evidence type="ECO:0000313" key="8">
    <source>
        <dbReference type="EMBL" id="GAA0726401.1"/>
    </source>
</evidence>
<keyword evidence="3 6" id="KW-0812">Transmembrane</keyword>
<accession>A0ABN1J255</accession>
<protein>
    <submittedName>
        <fullName evidence="8">ABC transporter permease</fullName>
    </submittedName>
</protein>
<keyword evidence="4 6" id="KW-1133">Transmembrane helix</keyword>
<dbReference type="Proteomes" id="UP001501758">
    <property type="component" value="Unassembled WGS sequence"/>
</dbReference>
<dbReference type="PANTHER" id="PTHR30294:SF29">
    <property type="entry name" value="MULTIDRUG ABC TRANSPORTER PERMEASE YBHS-RELATED"/>
    <property type="match status" value="1"/>
</dbReference>
<evidence type="ECO:0000313" key="9">
    <source>
        <dbReference type="Proteomes" id="UP001501758"/>
    </source>
</evidence>
<evidence type="ECO:0000259" key="7">
    <source>
        <dbReference type="Pfam" id="PF12698"/>
    </source>
</evidence>
<comment type="caution">
    <text evidence="8">The sequence shown here is derived from an EMBL/GenBank/DDBJ whole genome shotgun (WGS) entry which is preliminary data.</text>
</comment>
<dbReference type="SUPFAM" id="SSF53850">
    <property type="entry name" value="Periplasmic binding protein-like II"/>
    <property type="match status" value="1"/>
</dbReference>
<evidence type="ECO:0000256" key="4">
    <source>
        <dbReference type="ARBA" id="ARBA00022989"/>
    </source>
</evidence>
<keyword evidence="2" id="KW-1003">Cell membrane</keyword>
<feature type="transmembrane region" description="Helical" evidence="6">
    <location>
        <begin position="240"/>
        <end position="263"/>
    </location>
</feature>
<keyword evidence="5 6" id="KW-0472">Membrane</keyword>
<proteinExistence type="predicted"/>
<evidence type="ECO:0000256" key="6">
    <source>
        <dbReference type="SAM" id="Phobius"/>
    </source>
</evidence>
<gene>
    <name evidence="8" type="ORF">GCM10009430_33310</name>
</gene>
<feature type="transmembrane region" description="Helical" evidence="6">
    <location>
        <begin position="21"/>
        <end position="43"/>
    </location>
</feature>
<feature type="transmembrane region" description="Helical" evidence="6">
    <location>
        <begin position="181"/>
        <end position="202"/>
    </location>
</feature>
<feature type="transmembrane region" description="Helical" evidence="6">
    <location>
        <begin position="386"/>
        <end position="407"/>
    </location>
</feature>
<dbReference type="Gene3D" id="3.40.190.10">
    <property type="entry name" value="Periplasmic binding protein-like II"/>
    <property type="match status" value="1"/>
</dbReference>
<dbReference type="EMBL" id="BAAAGE010000003">
    <property type="protein sequence ID" value="GAA0726401.1"/>
    <property type="molecule type" value="Genomic_DNA"/>
</dbReference>
<feature type="domain" description="ABC-2 type transporter transmembrane" evidence="7">
    <location>
        <begin position="21"/>
        <end position="407"/>
    </location>
</feature>
<dbReference type="RefSeq" id="WP_343913399.1">
    <property type="nucleotide sequence ID" value="NZ_BAAAGE010000003.1"/>
</dbReference>
<dbReference type="InterPro" id="IPR013525">
    <property type="entry name" value="ABC2_TM"/>
</dbReference>
<evidence type="ECO:0000256" key="5">
    <source>
        <dbReference type="ARBA" id="ARBA00023136"/>
    </source>
</evidence>
<keyword evidence="9" id="KW-1185">Reference proteome</keyword>
<organism evidence="8 9">
    <name type="scientific">Aquimarina litoralis</name>
    <dbReference type="NCBI Taxonomy" id="584605"/>
    <lineage>
        <taxon>Bacteria</taxon>
        <taxon>Pseudomonadati</taxon>
        <taxon>Bacteroidota</taxon>
        <taxon>Flavobacteriia</taxon>
        <taxon>Flavobacteriales</taxon>
        <taxon>Flavobacteriaceae</taxon>
        <taxon>Aquimarina</taxon>
    </lineage>
</organism>
<evidence type="ECO:0000256" key="1">
    <source>
        <dbReference type="ARBA" id="ARBA00004651"/>
    </source>
</evidence>
<reference evidence="8 9" key="1">
    <citation type="journal article" date="2019" name="Int. J. Syst. Evol. Microbiol.">
        <title>The Global Catalogue of Microorganisms (GCM) 10K type strain sequencing project: providing services to taxonomists for standard genome sequencing and annotation.</title>
        <authorList>
            <consortium name="The Broad Institute Genomics Platform"/>
            <consortium name="The Broad Institute Genome Sequencing Center for Infectious Disease"/>
            <person name="Wu L."/>
            <person name="Ma J."/>
        </authorList>
    </citation>
    <scope>NUCLEOTIDE SEQUENCE [LARGE SCALE GENOMIC DNA]</scope>
    <source>
        <strain evidence="8 9">JCM 15974</strain>
    </source>
</reference>
<dbReference type="Pfam" id="PF12698">
    <property type="entry name" value="ABC2_membrane_3"/>
    <property type="match status" value="1"/>
</dbReference>
<evidence type="ECO:0000256" key="3">
    <source>
        <dbReference type="ARBA" id="ARBA00022692"/>
    </source>
</evidence>
<dbReference type="InterPro" id="IPR051449">
    <property type="entry name" value="ABC-2_transporter_component"/>
</dbReference>
<sequence>MSSNLQLIIKREFISRVRNRTFVIMTFLSPLIVVGMVGLIGWLTTLNSDEVKEVVVVDETKLFIQDFQNTKEVAYLDYSNFDLDVAKDSVISKKLYGLLYIPNKTSNDDLAKSIQFYAEESPNFSVLNKIERIISNKLTEQNYKNEGLNLAVIERSKAKINIQIENFSGEKTSKMSNYVKMAFGGLAGYLLMMFIIIYGNMVMRSVIEEKTNRIIEIIISSVKPMQLMLGKILGTSFAGILQFLIWVLLGGILLIIATSLFGIDPQPAGVDPSVALEASNQEEIQLLIQDILKLPLVTLVLSFFIYFVGGYFLYSSIYAAIGAAVDSETDSQQFMLPIILPLMLGIYVGFFAVIENPHGTVSTVFSMIPLTSPIVMLMRIPFGVPWWQILVSISLLIGSIIFMVWFAGKIYRIGILMYGKKPSYKELFKWLKY</sequence>
<name>A0ABN1J255_9FLAO</name>
<dbReference type="PANTHER" id="PTHR30294">
    <property type="entry name" value="MEMBRANE COMPONENT OF ABC TRANSPORTER YHHJ-RELATED"/>
    <property type="match status" value="1"/>
</dbReference>
<feature type="transmembrane region" description="Helical" evidence="6">
    <location>
        <begin position="294"/>
        <end position="314"/>
    </location>
</feature>
<comment type="subcellular location">
    <subcellularLocation>
        <location evidence="1">Cell membrane</location>
        <topology evidence="1">Multi-pass membrane protein</topology>
    </subcellularLocation>
</comment>
<feature type="transmembrane region" description="Helical" evidence="6">
    <location>
        <begin position="334"/>
        <end position="354"/>
    </location>
</feature>